<comment type="caution">
    <text evidence="2">The sequence shown here is derived from an EMBL/GenBank/DDBJ whole genome shotgun (WGS) entry which is preliminary data.</text>
</comment>
<feature type="transmembrane region" description="Helical" evidence="1">
    <location>
        <begin position="12"/>
        <end position="30"/>
    </location>
</feature>
<reference evidence="2 3" key="1">
    <citation type="submission" date="2020-09" db="EMBL/GenBank/DDBJ databases">
        <title>Pseudoxanthomonas sp. CAU 1598 isolated from sand of Yaerae Beach.</title>
        <authorList>
            <person name="Kim W."/>
        </authorList>
    </citation>
    <scope>NUCLEOTIDE SEQUENCE [LARGE SCALE GENOMIC DNA]</scope>
    <source>
        <strain evidence="2 3">CAU 1598</strain>
    </source>
</reference>
<evidence type="ECO:0000313" key="3">
    <source>
        <dbReference type="Proteomes" id="UP000613768"/>
    </source>
</evidence>
<sequence length="220" mass="24094">MTRVLIAKDLRFYRSWIVATVLVGVVALWLSGSSEAGGGPSFGFILFMTAVIAFGVLLSMLGIYKERQDRSHLFVLSLPITPAQYMTAKVWAATIAFLVPWVVLTGFVLLSTLLTARPDGGLPFFVALMLFFLLNFFVLLAIVVVSLSEVWSIAAILLTNLTVTPMLSWLYRLTEQAQRAQAADAWWSADVLAVMAAELLLAAIALGLALTLPSRRRDLT</sequence>
<evidence type="ECO:0000313" key="2">
    <source>
        <dbReference type="EMBL" id="MBD8527413.1"/>
    </source>
</evidence>
<accession>A0AAW3ZN65</accession>
<organism evidence="2 3">
    <name type="scientific">Pseudomarimonas arenosa</name>
    <dbReference type="NCBI Taxonomy" id="2774145"/>
    <lineage>
        <taxon>Bacteria</taxon>
        <taxon>Pseudomonadati</taxon>
        <taxon>Pseudomonadota</taxon>
        <taxon>Gammaproteobacteria</taxon>
        <taxon>Lysobacterales</taxon>
        <taxon>Lysobacteraceae</taxon>
        <taxon>Pseudomarimonas</taxon>
    </lineage>
</organism>
<protein>
    <submittedName>
        <fullName evidence="2">ABC-2 transporter permease</fullName>
    </submittedName>
</protein>
<dbReference type="AlphaFoldDB" id="A0AAW3ZN65"/>
<name>A0AAW3ZN65_9GAMM</name>
<keyword evidence="1" id="KW-0812">Transmembrane</keyword>
<dbReference type="EMBL" id="JACYTR010000051">
    <property type="protein sequence ID" value="MBD8527413.1"/>
    <property type="molecule type" value="Genomic_DNA"/>
</dbReference>
<dbReference type="Pfam" id="PF13346">
    <property type="entry name" value="ABC2_membrane_5"/>
    <property type="match status" value="1"/>
</dbReference>
<feature type="transmembrane region" description="Helical" evidence="1">
    <location>
        <begin position="42"/>
        <end position="64"/>
    </location>
</feature>
<keyword evidence="1" id="KW-0472">Membrane</keyword>
<dbReference type="Proteomes" id="UP000613768">
    <property type="component" value="Unassembled WGS sequence"/>
</dbReference>
<feature type="transmembrane region" description="Helical" evidence="1">
    <location>
        <begin position="191"/>
        <end position="212"/>
    </location>
</feature>
<keyword evidence="3" id="KW-1185">Reference proteome</keyword>
<keyword evidence="1" id="KW-1133">Transmembrane helix</keyword>
<dbReference type="InterPro" id="IPR025699">
    <property type="entry name" value="ABC2_memb-like"/>
</dbReference>
<feature type="transmembrane region" description="Helical" evidence="1">
    <location>
        <begin position="150"/>
        <end position="171"/>
    </location>
</feature>
<feature type="transmembrane region" description="Helical" evidence="1">
    <location>
        <begin position="122"/>
        <end position="143"/>
    </location>
</feature>
<proteinExistence type="predicted"/>
<feature type="transmembrane region" description="Helical" evidence="1">
    <location>
        <begin position="90"/>
        <end position="110"/>
    </location>
</feature>
<gene>
    <name evidence="2" type="ORF">IFO71_16845</name>
</gene>
<evidence type="ECO:0000256" key="1">
    <source>
        <dbReference type="SAM" id="Phobius"/>
    </source>
</evidence>